<dbReference type="PROSITE" id="PS51729">
    <property type="entry name" value="GNAT_YJDJ"/>
    <property type="match status" value="1"/>
</dbReference>
<comment type="caution">
    <text evidence="2">The sequence shown here is derived from an EMBL/GenBank/DDBJ whole genome shotgun (WGS) entry which is preliminary data.</text>
</comment>
<feature type="domain" description="N-acetyltransferase" evidence="1">
    <location>
        <begin position="1"/>
        <end position="68"/>
    </location>
</feature>
<dbReference type="PANTHER" id="PTHR31435:SF10">
    <property type="entry name" value="BSR4717 PROTEIN"/>
    <property type="match status" value="1"/>
</dbReference>
<dbReference type="InterPro" id="IPR045057">
    <property type="entry name" value="Gcn5-rel_NAT"/>
</dbReference>
<evidence type="ECO:0000259" key="1">
    <source>
        <dbReference type="PROSITE" id="PS51729"/>
    </source>
</evidence>
<organism evidence="2 3">
    <name type="scientific">Sphingomicrobium clamense</name>
    <dbReference type="NCBI Taxonomy" id="2851013"/>
    <lineage>
        <taxon>Bacteria</taxon>
        <taxon>Pseudomonadati</taxon>
        <taxon>Pseudomonadota</taxon>
        <taxon>Alphaproteobacteria</taxon>
        <taxon>Sphingomonadales</taxon>
        <taxon>Sphingomonadaceae</taxon>
        <taxon>Sphingomicrobium</taxon>
    </lineage>
</organism>
<gene>
    <name evidence="2" type="ORF">KTQ36_08805</name>
</gene>
<name>A0ABS6V754_9SPHN</name>
<keyword evidence="3" id="KW-1185">Reference proteome</keyword>
<protein>
    <submittedName>
        <fullName evidence="2">N-acetyltransferase</fullName>
    </submittedName>
</protein>
<sequence length="69" mass="7909">MTFSRSSETLVMLDHTFVPEEKRGEDHAKALAERAVADAREHGWKIVPVCPFFKAIAQRHDDWDDVVKS</sequence>
<reference evidence="2 3" key="1">
    <citation type="submission" date="2021-07" db="EMBL/GenBank/DDBJ databases">
        <title>The draft genome sequence of Sphingomicrobium sp. B8.</title>
        <authorList>
            <person name="Mu L."/>
        </authorList>
    </citation>
    <scope>NUCLEOTIDE SEQUENCE [LARGE SCALE GENOMIC DNA]</scope>
    <source>
        <strain evidence="2 3">B8</strain>
    </source>
</reference>
<dbReference type="PANTHER" id="PTHR31435">
    <property type="entry name" value="PROTEIN NATD1"/>
    <property type="match status" value="1"/>
</dbReference>
<evidence type="ECO:0000313" key="3">
    <source>
        <dbReference type="Proteomes" id="UP000698028"/>
    </source>
</evidence>
<dbReference type="InterPro" id="IPR031165">
    <property type="entry name" value="GNAT_YJDJ"/>
</dbReference>
<accession>A0ABS6V754</accession>
<evidence type="ECO:0000313" key="2">
    <source>
        <dbReference type="EMBL" id="MBW0145392.1"/>
    </source>
</evidence>
<dbReference type="Pfam" id="PF14542">
    <property type="entry name" value="Acetyltransf_CG"/>
    <property type="match status" value="1"/>
</dbReference>
<proteinExistence type="predicted"/>
<dbReference type="Proteomes" id="UP000698028">
    <property type="component" value="Unassembled WGS sequence"/>
</dbReference>
<dbReference type="EMBL" id="JAHVAH010000001">
    <property type="protein sequence ID" value="MBW0145392.1"/>
    <property type="molecule type" value="Genomic_DNA"/>
</dbReference>